<keyword evidence="1" id="KW-0472">Membrane</keyword>
<proteinExistence type="predicted"/>
<keyword evidence="3" id="KW-1185">Reference proteome</keyword>
<organism evidence="2 3">
    <name type="scientific">Gemmobacter denitrificans</name>
    <dbReference type="NCBI Taxonomy" id="3123040"/>
    <lineage>
        <taxon>Bacteria</taxon>
        <taxon>Pseudomonadati</taxon>
        <taxon>Pseudomonadota</taxon>
        <taxon>Alphaproteobacteria</taxon>
        <taxon>Rhodobacterales</taxon>
        <taxon>Paracoccaceae</taxon>
        <taxon>Gemmobacter</taxon>
    </lineage>
</organism>
<feature type="transmembrane region" description="Helical" evidence="1">
    <location>
        <begin position="95"/>
        <end position="114"/>
    </location>
</feature>
<dbReference type="RefSeq" id="WP_335424430.1">
    <property type="nucleotide sequence ID" value="NZ_JBALHR010000009.1"/>
</dbReference>
<evidence type="ECO:0000256" key="1">
    <source>
        <dbReference type="SAM" id="Phobius"/>
    </source>
</evidence>
<accession>A0ABU8BYY6</accession>
<keyword evidence="1" id="KW-0812">Transmembrane</keyword>
<gene>
    <name evidence="2" type="ORF">V6590_14780</name>
</gene>
<keyword evidence="1" id="KW-1133">Transmembrane helix</keyword>
<reference evidence="2" key="1">
    <citation type="submission" date="2024-02" db="EMBL/GenBank/DDBJ databases">
        <title>Genome sequences of strain Gemmobacter sp. JM10B15.</title>
        <authorList>
            <person name="Zhang M."/>
        </authorList>
    </citation>
    <scope>NUCLEOTIDE SEQUENCE</scope>
    <source>
        <strain evidence="2">JM10B15</strain>
    </source>
</reference>
<feature type="transmembrane region" description="Helical" evidence="1">
    <location>
        <begin position="39"/>
        <end position="59"/>
    </location>
</feature>
<feature type="transmembrane region" description="Helical" evidence="1">
    <location>
        <begin position="66"/>
        <end position="83"/>
    </location>
</feature>
<sequence>MPPSDRPMQAALACLILLQTVMLGSLYTGVAPHPPAATPLFGIAPFLSASLSAACAALILGPSHSLAGRSLAGLAALAGLVSFGPQKYLDPQIGLIWPAVLTGQIAAGTVLLGLPGIARRRAAMTGQ</sequence>
<protein>
    <submittedName>
        <fullName evidence="2">Uncharacterized protein</fullName>
    </submittedName>
</protein>
<dbReference type="Proteomes" id="UP001431963">
    <property type="component" value="Unassembled WGS sequence"/>
</dbReference>
<evidence type="ECO:0000313" key="2">
    <source>
        <dbReference type="EMBL" id="MEH7829418.1"/>
    </source>
</evidence>
<evidence type="ECO:0000313" key="3">
    <source>
        <dbReference type="Proteomes" id="UP001431963"/>
    </source>
</evidence>
<dbReference type="EMBL" id="JBALHR010000009">
    <property type="protein sequence ID" value="MEH7829418.1"/>
    <property type="molecule type" value="Genomic_DNA"/>
</dbReference>
<name>A0ABU8BYY6_9RHOB</name>
<comment type="caution">
    <text evidence="2">The sequence shown here is derived from an EMBL/GenBank/DDBJ whole genome shotgun (WGS) entry which is preliminary data.</text>
</comment>